<accession>A0A0E9S0F1</accession>
<organism evidence="1">
    <name type="scientific">Anguilla anguilla</name>
    <name type="common">European freshwater eel</name>
    <name type="synonym">Muraena anguilla</name>
    <dbReference type="NCBI Taxonomy" id="7936"/>
    <lineage>
        <taxon>Eukaryota</taxon>
        <taxon>Metazoa</taxon>
        <taxon>Chordata</taxon>
        <taxon>Craniata</taxon>
        <taxon>Vertebrata</taxon>
        <taxon>Euteleostomi</taxon>
        <taxon>Actinopterygii</taxon>
        <taxon>Neopterygii</taxon>
        <taxon>Teleostei</taxon>
        <taxon>Anguilliformes</taxon>
        <taxon>Anguillidae</taxon>
        <taxon>Anguilla</taxon>
    </lineage>
</organism>
<protein>
    <submittedName>
        <fullName evidence="1">Uncharacterized protein</fullName>
    </submittedName>
</protein>
<dbReference type="AlphaFoldDB" id="A0A0E9S0F1"/>
<reference evidence="1" key="1">
    <citation type="submission" date="2014-11" db="EMBL/GenBank/DDBJ databases">
        <authorList>
            <person name="Amaro Gonzalez C."/>
        </authorList>
    </citation>
    <scope>NUCLEOTIDE SEQUENCE</scope>
</reference>
<reference evidence="1" key="2">
    <citation type="journal article" date="2015" name="Fish Shellfish Immunol.">
        <title>Early steps in the European eel (Anguilla anguilla)-Vibrio vulnificus interaction in the gills: Role of the RtxA13 toxin.</title>
        <authorList>
            <person name="Callol A."/>
            <person name="Pajuelo D."/>
            <person name="Ebbesson L."/>
            <person name="Teles M."/>
            <person name="MacKenzie S."/>
            <person name="Amaro C."/>
        </authorList>
    </citation>
    <scope>NUCLEOTIDE SEQUENCE</scope>
</reference>
<evidence type="ECO:0000313" key="1">
    <source>
        <dbReference type="EMBL" id="JAH34145.1"/>
    </source>
</evidence>
<sequence length="82" mass="9764">MEQDSHLTGSRSKELTKFMFMAITVAKKVILLNWKYKVNISTTQWLNLLCDLALMEESITKFKNKQKEYNDIWKPFLSYIVK</sequence>
<dbReference type="EMBL" id="GBXM01074432">
    <property type="protein sequence ID" value="JAH34145.1"/>
    <property type="molecule type" value="Transcribed_RNA"/>
</dbReference>
<name>A0A0E9S0F1_ANGAN</name>
<proteinExistence type="predicted"/>